<name>A0A1S7LFN6_MAGMO</name>
<reference evidence="1" key="1">
    <citation type="submission" date="2015-04" db="EMBL/GenBank/DDBJ databases">
        <authorList>
            <person name="Syromyatnikov M.Y."/>
            <person name="Popov V.N."/>
        </authorList>
    </citation>
    <scope>NUCLEOTIDE SEQUENCE</scope>
    <source>
        <strain evidence="1">MO-1</strain>
    </source>
</reference>
<accession>A0A1S7LFN6</accession>
<evidence type="ECO:0000313" key="1">
    <source>
        <dbReference type="EMBL" id="CRH05338.1"/>
    </source>
</evidence>
<dbReference type="EMBL" id="LO017727">
    <property type="protein sequence ID" value="CRH05338.1"/>
    <property type="molecule type" value="Genomic_DNA"/>
</dbReference>
<organism evidence="1">
    <name type="scientific">Magnetococcus massalia (strain MO-1)</name>
    <dbReference type="NCBI Taxonomy" id="451514"/>
    <lineage>
        <taxon>Bacteria</taxon>
        <taxon>Pseudomonadati</taxon>
        <taxon>Pseudomonadota</taxon>
        <taxon>Magnetococcia</taxon>
        <taxon>Magnetococcales</taxon>
        <taxon>Magnetococcaceae</taxon>
        <taxon>Magnetococcus</taxon>
    </lineage>
</organism>
<protein>
    <submittedName>
        <fullName evidence="1">Uncharacterized protein</fullName>
    </submittedName>
</protein>
<dbReference type="AlphaFoldDB" id="A0A1S7LFN6"/>
<sequence length="56" mass="6604">MLYIYWVLSLFGMIDSINAGHQKIKASMALWESDPFFLHESVVEDNNIREFDHLCQ</sequence>
<gene>
    <name evidence="1" type="ORF">MAGMO_1144</name>
</gene>
<proteinExistence type="predicted"/>